<evidence type="ECO:0000313" key="2">
    <source>
        <dbReference type="Proteomes" id="UP000660862"/>
    </source>
</evidence>
<proteinExistence type="predicted"/>
<reference evidence="1" key="1">
    <citation type="journal article" date="2014" name="Int. J. Syst. Evol. Microbiol.">
        <title>Complete genome sequence of Corynebacterium casei LMG S-19264T (=DSM 44701T), isolated from a smear-ripened cheese.</title>
        <authorList>
            <consortium name="US DOE Joint Genome Institute (JGI-PGF)"/>
            <person name="Walter F."/>
            <person name="Albersmeier A."/>
            <person name="Kalinowski J."/>
            <person name="Ruckert C."/>
        </authorList>
    </citation>
    <scope>NUCLEOTIDE SEQUENCE</scope>
    <source>
        <strain evidence="1">CGMCC 1.12195</strain>
    </source>
</reference>
<reference evidence="1" key="2">
    <citation type="submission" date="2020-09" db="EMBL/GenBank/DDBJ databases">
        <authorList>
            <person name="Sun Q."/>
            <person name="Zhou Y."/>
        </authorList>
    </citation>
    <scope>NUCLEOTIDE SEQUENCE</scope>
    <source>
        <strain evidence="1">CGMCC 1.12195</strain>
    </source>
</reference>
<sequence length="571" mass="65620">MFVLIPRSSDGQVLSGVDELGRILPQYEETGAKKANRHVGLFYFLWQGDKSSPTSERHWDLSELYAKTPAVFKDFDHPGWGGGAGQPGKYYFWGESIYGYYRGDDYWVHLKNMQLLTDAGVDFLVIDATNRLTYPKQSVVLMEAIETVRKQGKQPPQIVFYTNTASGEAMEEIYNNYYKDNAPHRYPNCWFHLEGKPLIIGLSREAAGRDYADFFTIRESQWPNEPQKINGWPWIEFQRPQKVYYNHKGEKEIVNVSTAQHPNLEASMGGSAFYEQAGNWGRSYRNSSPGNPTTDLWHGYNVQEQWNFALQQDVPFIFITGWNEWIAGKWRRSTGDKNQALFVDQANAEYSRDIEPSLTDGLKDHYYMQMVGNIRHYKGTDTVSPLGIRRVISQWSDWKEVTAAYTDYVGDVLHRRHPGAQSDPEITYINETGRNDFETLKVAASDEALYFYAQTAADITPTSGDNWMTLWLNVDQSYQSGWYGYDFRVVNGNELQRYVNGFWRHIGALNHQLSGNQLMITVPLTVLGLPTQRINLEFKWSDNMQKADPLDWYVNGDAAPGGRFNLLISYP</sequence>
<comment type="caution">
    <text evidence="1">The sequence shown here is derived from an EMBL/GenBank/DDBJ whole genome shotgun (WGS) entry which is preliminary data.</text>
</comment>
<gene>
    <name evidence="1" type="ORF">GCM10007415_06640</name>
</gene>
<dbReference type="AlphaFoldDB" id="A0A917M4J0"/>
<protein>
    <submittedName>
        <fullName evidence="1">Uncharacterized protein</fullName>
    </submittedName>
</protein>
<accession>A0A917M4J0</accession>
<keyword evidence="2" id="KW-1185">Reference proteome</keyword>
<evidence type="ECO:0000313" key="1">
    <source>
        <dbReference type="EMBL" id="GGG77388.1"/>
    </source>
</evidence>
<dbReference type="Proteomes" id="UP000660862">
    <property type="component" value="Unassembled WGS sequence"/>
</dbReference>
<dbReference type="EMBL" id="BMER01000001">
    <property type="protein sequence ID" value="GGG77388.1"/>
    <property type="molecule type" value="Genomic_DNA"/>
</dbReference>
<organism evidence="1 2">
    <name type="scientific">Parapedobacter pyrenivorans</name>
    <dbReference type="NCBI Taxonomy" id="1305674"/>
    <lineage>
        <taxon>Bacteria</taxon>
        <taxon>Pseudomonadati</taxon>
        <taxon>Bacteroidota</taxon>
        <taxon>Sphingobacteriia</taxon>
        <taxon>Sphingobacteriales</taxon>
        <taxon>Sphingobacteriaceae</taxon>
        <taxon>Parapedobacter</taxon>
    </lineage>
</organism>
<name>A0A917M4J0_9SPHI</name>
<dbReference type="Gene3D" id="3.20.20.80">
    <property type="entry name" value="Glycosidases"/>
    <property type="match status" value="1"/>
</dbReference>